<feature type="region of interest" description="Disordered" evidence="1">
    <location>
        <begin position="451"/>
        <end position="477"/>
    </location>
</feature>
<dbReference type="SUPFAM" id="SSF52540">
    <property type="entry name" value="P-loop containing nucleoside triphosphate hydrolases"/>
    <property type="match status" value="1"/>
</dbReference>
<dbReference type="Gene3D" id="3.40.50.300">
    <property type="entry name" value="P-loop containing nucleotide triphosphate hydrolases"/>
    <property type="match status" value="1"/>
</dbReference>
<dbReference type="InterPro" id="IPR027417">
    <property type="entry name" value="P-loop_NTPase"/>
</dbReference>
<dbReference type="Pfam" id="PF05729">
    <property type="entry name" value="NACHT"/>
    <property type="match status" value="1"/>
</dbReference>
<dbReference type="EMBL" id="BPQM01000061">
    <property type="protein sequence ID" value="GJD79384.1"/>
    <property type="molecule type" value="Genomic_DNA"/>
</dbReference>
<sequence>MTTPTKIQIDAINGAQTPGWPSVYVVGSFDTRITFFSQQARGLNLACALVRAGLLSGKSRFAVVGAGAAGLAVASGLSLLLPDAEIDIYEREQDPLHLQRGCLQRNLHPHIYEWPRVGALQSRASLPLLDWEAGSATTVAAEVTTAFKTLQAHRPGLRLHTLREVTAVERVGASDCRVRLQDVDGVNPRAAAYGAVFLTIGFGRERRLAGAPWQSYWSDRGVPQAPKYADRETRILVTGGGDGGLIDLCAAALRDFDHTQLIGLVTGWPGIDRLADELIRIDGEADRAGLSFDFMEAYDREVGPALRDDGLIDAVAERLRRRVRLLFNTARPRPLEQPSSTLNRLLVYLLFRAAEQAGTPIEHHNGRISSDSAHPDSYLCEGFGRVEADEIFVRHGAAKKDAFASFAEIRDAYEAEHARWLAADPRRAVPPQLDDEARTVLEGALRALERPANQRGEARATAVANAAPSTTNERKSDTVAHDLRPYERAELERSAPRLRTAIARRLSDNAKQKLIASKNLLASYARGAVVLGASGYGKTSLAAALLREAIENRWAGTSSRVPFEVFLPDVPLETDGLQKYIYDRIRAHAPAFDQEALRAHGRSDGFVLLADGYERLPLPARTFVSTMLRSLLRDFPATQLFIFSRGQASPVGLELPTLELLEYEHDDLRELARQRSEDAENLRFAMHDAPAYIYRICRHPLIADLVLEHYRWHGRHPTQIAPLYERWLDRVLDAFSPLHRAAYRGLLDRLAEETRHGPVTVSRATELAHALPDPHATLEKLVDADAVSVRGSTLELRHEALADYLRAMRFSTLPPEAFEEELRSLEVDASSQLPFLLVATAQTAEARRVAWQALARKDLKAAIGGLRFAFGDDKASDAGPSVRRSTAFFSDILDGFDGVVEPHFADIAERLQATAANCPVARLGIVGLVSAETASYSFEDAEDGVARVRVGQGQRRSSFYGRSLRRAGFGFDAGRFFGVAHVRDALQELIKQRNLPGGPVWTEELTIGRLRHLQREYEVPITWPADVGAVVDFLRPHREFRLVAGGFSGGQTFAISELIDDLGYLANEGVAHLTPWWDVAKEPDLQTQEGRASFSRALDTYHRRRQIAYREVAERSMPRVVPLLRTLRTMPFRFEIEVEVHDRRGHADIALHHRRWPVRSYDEAGADVSFPGILSDMKSDESVDAYVRRTEELLERFGRSFPERRVVWGQTRAPDFDGHNLFPEDQPDESAVVRGAMRWLLEDIKDLFSELPSYATV</sequence>
<reference evidence="3" key="2">
    <citation type="submission" date="2021-08" db="EMBL/GenBank/DDBJ databases">
        <authorList>
            <person name="Tani A."/>
            <person name="Ola A."/>
            <person name="Ogura Y."/>
            <person name="Katsura K."/>
            <person name="Hayashi T."/>
        </authorList>
    </citation>
    <scope>NUCLEOTIDE SEQUENCE</scope>
    <source>
        <strain evidence="3">NBRC 103626</strain>
    </source>
</reference>
<keyword evidence="4" id="KW-1185">Reference proteome</keyword>
<name>A0AA37HP41_9HYPH</name>
<evidence type="ECO:0000256" key="1">
    <source>
        <dbReference type="SAM" id="MobiDB-lite"/>
    </source>
</evidence>
<evidence type="ECO:0000259" key="2">
    <source>
        <dbReference type="Pfam" id="PF05729"/>
    </source>
</evidence>
<dbReference type="AlphaFoldDB" id="A0AA37HP41"/>
<protein>
    <recommendedName>
        <fullName evidence="2">NACHT domain-containing protein</fullName>
    </recommendedName>
</protein>
<dbReference type="RefSeq" id="WP_238303376.1">
    <property type="nucleotide sequence ID" value="NZ_BPQM01000061.1"/>
</dbReference>
<dbReference type="SUPFAM" id="SSF51905">
    <property type="entry name" value="FAD/NAD(P)-binding domain"/>
    <property type="match status" value="1"/>
</dbReference>
<organism evidence="3 4">
    <name type="scientific">Methylobacterium gregans</name>
    <dbReference type="NCBI Taxonomy" id="374424"/>
    <lineage>
        <taxon>Bacteria</taxon>
        <taxon>Pseudomonadati</taxon>
        <taxon>Pseudomonadota</taxon>
        <taxon>Alphaproteobacteria</taxon>
        <taxon>Hyphomicrobiales</taxon>
        <taxon>Methylobacteriaceae</taxon>
        <taxon>Methylobacterium</taxon>
    </lineage>
</organism>
<accession>A0AA37HP41</accession>
<dbReference type="InterPro" id="IPR007111">
    <property type="entry name" value="NACHT_NTPase"/>
</dbReference>
<evidence type="ECO:0000313" key="4">
    <source>
        <dbReference type="Proteomes" id="UP001055108"/>
    </source>
</evidence>
<comment type="caution">
    <text evidence="3">The sequence shown here is derived from an EMBL/GenBank/DDBJ whole genome shotgun (WGS) entry which is preliminary data.</text>
</comment>
<dbReference type="Proteomes" id="UP001055108">
    <property type="component" value="Unassembled WGS sequence"/>
</dbReference>
<dbReference type="InterPro" id="IPR036188">
    <property type="entry name" value="FAD/NAD-bd_sf"/>
</dbReference>
<feature type="domain" description="NACHT" evidence="2">
    <location>
        <begin position="529"/>
        <end position="676"/>
    </location>
</feature>
<evidence type="ECO:0000313" key="3">
    <source>
        <dbReference type="EMBL" id="GJD79384.1"/>
    </source>
</evidence>
<gene>
    <name evidence="3" type="ORF">NBEOAGPD_2610</name>
</gene>
<reference evidence="3" key="1">
    <citation type="journal article" date="2016" name="Front. Microbiol.">
        <title>Genome Sequence of the Piezophilic, Mesophilic Sulfate-Reducing Bacterium Desulfovibrio indicus J2T.</title>
        <authorList>
            <person name="Cao J."/>
            <person name="Maignien L."/>
            <person name="Shao Z."/>
            <person name="Alain K."/>
            <person name="Jebbar M."/>
        </authorList>
    </citation>
    <scope>NUCLEOTIDE SEQUENCE</scope>
    <source>
        <strain evidence="3">NBRC 103626</strain>
    </source>
</reference>
<proteinExistence type="predicted"/>